<protein>
    <submittedName>
        <fullName evidence="1">Uncharacterized protein</fullName>
    </submittedName>
</protein>
<dbReference type="Proteomes" id="UP001430679">
    <property type="component" value="Unassembled WGS sequence"/>
</dbReference>
<accession>A0ABS8MGV5</accession>
<organism evidence="1 2">
    <name type="scientific">Flavobacterium piscisymbiosum</name>
    <dbReference type="NCBI Taxonomy" id="2893753"/>
    <lineage>
        <taxon>Bacteria</taxon>
        <taxon>Pseudomonadati</taxon>
        <taxon>Bacteroidota</taxon>
        <taxon>Flavobacteriia</taxon>
        <taxon>Flavobacteriales</taxon>
        <taxon>Flavobacteriaceae</taxon>
        <taxon>Flavobacterium</taxon>
    </lineage>
</organism>
<sequence length="409" mass="45155">MKKYLKHSLFLLAIGAFYCCSNDDSKQEDPETQPVKEASISLKLASDFSVSRYNAVTVDPEVIIENGDAALAKYKWTTKVSGANGAVKDSVIGDTKTLQFIAPKAASYTVDLAVTLGKLVKQASTKVTVSETGKTYTSKALSVIDYLPAPSYNSDNIPFTTKAQVMEKIQSDLTEENGISLGTFGGSIVTAFDHTVINTYGKRDFTVLMNENNGSLKFSPVSIYVAYDANKNGIADENEWYEIAGSEYNKSTTVKNYEMTYNKPNPAKAAVTGTKDWQFDKEYLKWTDNKNASGFITKTKKWRRYNYYPQWMGESYTVKGTKVYLPVKDVSDGDETTFNVGTFEWGYGGIKDPSIDISWAVDSNGKKVHLPGIDFIKVFVSTFAAAGATDLVTSYFIKAEDLNFPKASK</sequence>
<comment type="caution">
    <text evidence="1">The sequence shown here is derived from an EMBL/GenBank/DDBJ whole genome shotgun (WGS) entry which is preliminary data.</text>
</comment>
<evidence type="ECO:0000313" key="1">
    <source>
        <dbReference type="EMBL" id="MCC9064689.1"/>
    </source>
</evidence>
<dbReference type="RefSeq" id="WP_230037846.1">
    <property type="nucleotide sequence ID" value="NZ_JAJJMM010000001.1"/>
</dbReference>
<name>A0ABS8MGV5_9FLAO</name>
<keyword evidence="2" id="KW-1185">Reference proteome</keyword>
<proteinExistence type="predicted"/>
<reference evidence="1" key="1">
    <citation type="submission" date="2021-11" db="EMBL/GenBank/DDBJ databases">
        <title>Description of novel Flavobacterium species.</title>
        <authorList>
            <person name="Saticioglu I.B."/>
            <person name="Ay H."/>
            <person name="Altun S."/>
            <person name="Duman M."/>
        </authorList>
    </citation>
    <scope>NUCLEOTIDE SEQUENCE</scope>
    <source>
        <strain evidence="1">F-30</strain>
    </source>
</reference>
<dbReference type="EMBL" id="JAJJMM010000001">
    <property type="protein sequence ID" value="MCC9064689.1"/>
    <property type="molecule type" value="Genomic_DNA"/>
</dbReference>
<evidence type="ECO:0000313" key="2">
    <source>
        <dbReference type="Proteomes" id="UP001430679"/>
    </source>
</evidence>
<gene>
    <name evidence="1" type="ORF">LNP81_16910</name>
</gene>